<dbReference type="GO" id="GO:0006221">
    <property type="term" value="P:pyrimidine nucleotide biosynthetic process"/>
    <property type="evidence" value="ECO:0007669"/>
    <property type="project" value="UniProtKB-KW"/>
</dbReference>
<evidence type="ECO:0000256" key="8">
    <source>
        <dbReference type="ARBA" id="ARBA00033428"/>
    </source>
</evidence>
<dbReference type="AlphaFoldDB" id="A0AAV4LRM8"/>
<keyword evidence="13" id="KW-1185">Reference proteome</keyword>
<proteinExistence type="inferred from homology"/>
<evidence type="ECO:0000313" key="13">
    <source>
        <dbReference type="Proteomes" id="UP001497744"/>
    </source>
</evidence>
<dbReference type="CDD" id="cd04725">
    <property type="entry name" value="OMP_decarboxylase_like"/>
    <property type="match status" value="1"/>
</dbReference>
<sequence>MEGFRNREISSVYVKLRLYCCFVIEAAAPYVCCVKPNLAFFLARGAEGIQALMDVCELIRSMDLPLLLDAKLGDIGSTMEYYKRFIFDILKADCCTVNTMLGTDVLSVMGTDRHGRFANDLFVLAKCSNPSSDQIQGALLNDHSPVFLEVVKGCESFYETKGVTGVRVGYVVGATCLDALAEVRQAHPDCVILMPGVGAQGGDLAASMKAGAPNNTSITTHVGALRAAVGAVAHLRGRRAAPALLGAGVERLHLDLELHLVALRHERRRQVGQQQLNGVGHQRGHGRNHVALEVLEVLAAAGLLAAAEERRGVVLVLGLHQQVDGAVGGPAPDRRRLDLGRLGLVEHLPAVNVLLVRRARAARPRLLLEDVHQRLDVREPVVVLAVEVALVHHDVVQPPLLQLLAPDVLLDRVLADEPVDVDLPGLPDAVAAVHRLPVHRGVPVRVVKNDRVRARQREPDPARAGGGNEEKDLGVLVELGDDPLPHVDLGRAVEPDVGEAHEVDPVLENVEHLGELRVEQAAVPLALEPLEEAPQHQELAAVVVQQTPGREQHLLQPPRVLDAVLRAAEVPEGGGPLQLAVHPVHRRLPLEVPRHPARPRQKDPPRVTLDALPRRADEPRQHPPVALHQVVHRRPHERAEQVRHRFRALGNREPPHQEAVVHVQQLSPIDHDFHLHTPFTRLRRRLQLYGRRLAVPATPPLGRSLPRRRSRRLLRRAVPLLRFKCRAVPRSEHPDFQDTPGFLRRHVFRSLLSPLRACRRLVRRLRGTFPRTRAAYPRRRFLCFPRLRPPRLARTLLPVTTLLQRRVRTARQHHVHQEPRQRQLAAPARLAAQQALGHREPRDHRQRRQVRLVRVGPLLVQPLKGHLGPPLVLDK</sequence>
<dbReference type="PANTHER" id="PTHR43375">
    <property type="entry name" value="OROTIDINE 5'-PHOSPHATE DECARBOXYLASE"/>
    <property type="match status" value="1"/>
</dbReference>
<feature type="domain" description="Orotidine 5'-phosphate decarboxylase" evidence="11">
    <location>
        <begin position="22"/>
        <end position="231"/>
    </location>
</feature>
<keyword evidence="5" id="KW-0210">Decarboxylase</keyword>
<dbReference type="InterPro" id="IPR013785">
    <property type="entry name" value="Aldolase_TIM"/>
</dbReference>
<keyword evidence="6" id="KW-0665">Pyrimidine biosynthesis</keyword>
<feature type="compositionally biased region" description="Basic and acidic residues" evidence="10">
    <location>
        <begin position="451"/>
        <end position="461"/>
    </location>
</feature>
<reference evidence="12 13" key="1">
    <citation type="submission" date="2021-06" db="EMBL/GenBank/DDBJ databases">
        <title>Genome sequence of Babesia caballi.</title>
        <authorList>
            <person name="Yamagishi J."/>
            <person name="Kidaka T."/>
            <person name="Ochi A."/>
        </authorList>
    </citation>
    <scope>NUCLEOTIDE SEQUENCE [LARGE SCALE GENOMIC DNA]</scope>
    <source>
        <strain evidence="12">USDA-D6B2</strain>
    </source>
</reference>
<dbReference type="GO" id="GO:0006207">
    <property type="term" value="P:'de novo' pyrimidine nucleobase biosynthetic process"/>
    <property type="evidence" value="ECO:0007669"/>
    <property type="project" value="InterPro"/>
</dbReference>
<dbReference type="PANTHER" id="PTHR43375:SF1">
    <property type="entry name" value="OROTIDINE 5'-PHOSPHATE DECARBOXYLASE"/>
    <property type="match status" value="1"/>
</dbReference>
<comment type="caution">
    <text evidence="12">The sequence shown here is derived from an EMBL/GenBank/DDBJ whole genome shotgun (WGS) entry which is preliminary data.</text>
</comment>
<dbReference type="PROSITE" id="PS00156">
    <property type="entry name" value="OMPDECASE"/>
    <property type="match status" value="1"/>
</dbReference>
<evidence type="ECO:0000256" key="4">
    <source>
        <dbReference type="ARBA" id="ARBA00021923"/>
    </source>
</evidence>
<dbReference type="NCBIfam" id="TIGR02127">
    <property type="entry name" value="pyrF_sub2"/>
    <property type="match status" value="1"/>
</dbReference>
<protein>
    <recommendedName>
        <fullName evidence="4">Orotidine 5'-phosphate decarboxylase</fullName>
        <ecNumber evidence="3">4.1.1.23</ecNumber>
    </recommendedName>
    <alternativeName>
        <fullName evidence="8">OMP decarboxylase</fullName>
    </alternativeName>
</protein>
<dbReference type="SMART" id="SM00934">
    <property type="entry name" value="OMPdecase"/>
    <property type="match status" value="1"/>
</dbReference>
<name>A0AAV4LRM8_BABCB</name>
<organism evidence="12 13">
    <name type="scientific">Babesia caballi</name>
    <dbReference type="NCBI Taxonomy" id="5871"/>
    <lineage>
        <taxon>Eukaryota</taxon>
        <taxon>Sar</taxon>
        <taxon>Alveolata</taxon>
        <taxon>Apicomplexa</taxon>
        <taxon>Aconoidasida</taxon>
        <taxon>Piroplasmida</taxon>
        <taxon>Babesiidae</taxon>
        <taxon>Babesia</taxon>
    </lineage>
</organism>
<accession>A0AAV4LRM8</accession>
<evidence type="ECO:0000256" key="10">
    <source>
        <dbReference type="SAM" id="MobiDB-lite"/>
    </source>
</evidence>
<dbReference type="EMBL" id="BPLF01000002">
    <property type="protein sequence ID" value="GIX62447.1"/>
    <property type="molecule type" value="Genomic_DNA"/>
</dbReference>
<dbReference type="Gene3D" id="3.20.20.70">
    <property type="entry name" value="Aldolase class I"/>
    <property type="match status" value="1"/>
</dbReference>
<evidence type="ECO:0000256" key="3">
    <source>
        <dbReference type="ARBA" id="ARBA00012321"/>
    </source>
</evidence>
<comment type="similarity">
    <text evidence="2">Belongs to the OMP decarboxylase family. Type 2 subfamily.</text>
</comment>
<evidence type="ECO:0000259" key="11">
    <source>
        <dbReference type="SMART" id="SM00934"/>
    </source>
</evidence>
<dbReference type="GeneID" id="94193928"/>
<feature type="region of interest" description="Disordered" evidence="10">
    <location>
        <begin position="593"/>
        <end position="620"/>
    </location>
</feature>
<feature type="region of interest" description="Disordered" evidence="10">
    <location>
        <begin position="451"/>
        <end position="472"/>
    </location>
</feature>
<dbReference type="SUPFAM" id="SSF51366">
    <property type="entry name" value="Ribulose-phoshate binding barrel"/>
    <property type="match status" value="1"/>
</dbReference>
<dbReference type="Proteomes" id="UP001497744">
    <property type="component" value="Unassembled WGS sequence"/>
</dbReference>
<comment type="pathway">
    <text evidence="1">Pyrimidine metabolism; UMP biosynthesis via de novo pathway; UMP from orotate: step 2/2.</text>
</comment>
<feature type="compositionally biased region" description="Basic and acidic residues" evidence="10">
    <location>
        <begin position="593"/>
        <end position="605"/>
    </location>
</feature>
<evidence type="ECO:0000256" key="7">
    <source>
        <dbReference type="ARBA" id="ARBA00023239"/>
    </source>
</evidence>
<dbReference type="InterPro" id="IPR011995">
    <property type="entry name" value="OMPdecase_type-2"/>
</dbReference>
<dbReference type="EC" id="4.1.1.23" evidence="3"/>
<evidence type="ECO:0000313" key="12">
    <source>
        <dbReference type="EMBL" id="GIX62447.1"/>
    </source>
</evidence>
<evidence type="ECO:0000256" key="9">
    <source>
        <dbReference type="ARBA" id="ARBA00049157"/>
    </source>
</evidence>
<dbReference type="InterPro" id="IPR001754">
    <property type="entry name" value="OMPdeCOase_dom"/>
</dbReference>
<comment type="catalytic activity">
    <reaction evidence="9">
        <text>orotidine 5'-phosphate + H(+) = UMP + CO2</text>
        <dbReference type="Rhea" id="RHEA:11596"/>
        <dbReference type="ChEBI" id="CHEBI:15378"/>
        <dbReference type="ChEBI" id="CHEBI:16526"/>
        <dbReference type="ChEBI" id="CHEBI:57538"/>
        <dbReference type="ChEBI" id="CHEBI:57865"/>
        <dbReference type="EC" id="4.1.1.23"/>
    </reaction>
</comment>
<dbReference type="InterPro" id="IPR018089">
    <property type="entry name" value="OMPdecase_AS"/>
</dbReference>
<dbReference type="RefSeq" id="XP_067714516.1">
    <property type="nucleotide sequence ID" value="XM_067858415.1"/>
</dbReference>
<gene>
    <name evidence="12" type="ORF">BcabD6B2_18820</name>
</gene>
<keyword evidence="7" id="KW-0456">Lyase</keyword>
<evidence type="ECO:0000256" key="1">
    <source>
        <dbReference type="ARBA" id="ARBA00004861"/>
    </source>
</evidence>
<dbReference type="Pfam" id="PF00215">
    <property type="entry name" value="OMPdecase"/>
    <property type="match status" value="1"/>
</dbReference>
<evidence type="ECO:0000256" key="2">
    <source>
        <dbReference type="ARBA" id="ARBA00008847"/>
    </source>
</evidence>
<dbReference type="GO" id="GO:0004590">
    <property type="term" value="F:orotidine-5'-phosphate decarboxylase activity"/>
    <property type="evidence" value="ECO:0007669"/>
    <property type="project" value="UniProtKB-EC"/>
</dbReference>
<evidence type="ECO:0000256" key="6">
    <source>
        <dbReference type="ARBA" id="ARBA00022975"/>
    </source>
</evidence>
<dbReference type="InterPro" id="IPR011060">
    <property type="entry name" value="RibuloseP-bd_barrel"/>
</dbReference>
<evidence type="ECO:0000256" key="5">
    <source>
        <dbReference type="ARBA" id="ARBA00022793"/>
    </source>
</evidence>